<keyword evidence="2" id="KW-1185">Reference proteome</keyword>
<name>A0A1B9F330_9BACT</name>
<dbReference type="RefSeq" id="WP_067620274.1">
    <property type="nucleotide sequence ID" value="NZ_MAGO01000013.1"/>
</dbReference>
<evidence type="ECO:0000313" key="2">
    <source>
        <dbReference type="Proteomes" id="UP000093080"/>
    </source>
</evidence>
<comment type="caution">
    <text evidence="1">The sequence shown here is derived from an EMBL/GenBank/DDBJ whole genome shotgun (WGS) entry which is preliminary data.</text>
</comment>
<dbReference type="Proteomes" id="UP000093080">
    <property type="component" value="Unassembled WGS sequence"/>
</dbReference>
<dbReference type="GO" id="GO:1904047">
    <property type="term" value="F:S-adenosyl-L-methionine binding"/>
    <property type="evidence" value="ECO:0007669"/>
    <property type="project" value="TreeGrafter"/>
</dbReference>
<reference evidence="1 2" key="1">
    <citation type="submission" date="2016-06" db="EMBL/GenBank/DDBJ databases">
        <title>Respiratory ammonification of nitrate coupled to the oxidation of elemental sulfur in deep-sea autotrophic thermophilic bacteria.</title>
        <authorList>
            <person name="Slobodkina G.B."/>
            <person name="Mardanov A.V."/>
            <person name="Ravin N.V."/>
            <person name="Frolova A.A."/>
            <person name="Viryasiv M.B."/>
            <person name="Chernyh N.A."/>
            <person name="Bonch-Osmolovskaya E.A."/>
            <person name="Slobodkin A.I."/>
        </authorList>
    </citation>
    <scope>NUCLEOTIDE SEQUENCE [LARGE SCALE GENOMIC DNA]</scope>
    <source>
        <strain evidence="1 2">S69</strain>
    </source>
</reference>
<dbReference type="OrthoDB" id="368646at2"/>
<dbReference type="PANTHER" id="PTHR37822">
    <property type="entry name" value="SPORE PHOTOPRODUCT LYASE-RELATED"/>
    <property type="match status" value="1"/>
</dbReference>
<organism evidence="1 2">
    <name type="scientific">Dissulfuribacter thermophilus</name>
    <dbReference type="NCBI Taxonomy" id="1156395"/>
    <lineage>
        <taxon>Bacteria</taxon>
        <taxon>Pseudomonadati</taxon>
        <taxon>Thermodesulfobacteriota</taxon>
        <taxon>Dissulfuribacteria</taxon>
        <taxon>Dissulfuribacterales</taxon>
        <taxon>Dissulfuribacteraceae</taxon>
        <taxon>Dissulfuribacter</taxon>
    </lineage>
</organism>
<proteinExistence type="predicted"/>
<keyword evidence="1" id="KW-0456">Lyase</keyword>
<sequence length="336" mass="39058">MFKRIYVEKALEDHSYVKDLLEKRRDSTPSVIISHYKDVFSRERQEYHLQKESPSLILAAKRPPFLYKGSKRCKALTDTNGVQRDFYALPLMNCPMNCEYCFLRGMYPTGNIVFFVNFKEMFEGLQHDIDEYEAHFVALSYESDLIFLDPVLHCLDPWLDFVSECPSTLFELRTKAGILGSLSNRPPLKNLILSWTITPNAIQKAFERGAPPLKARLNAAKRAIEMGWRVRLCIDPILYVDAWDRHYRACIDDAFSLLDPKGVEEVQVGIFRMAKGHLKKARQRFPSSALLHYPYELIDDTFSYPEAITSKLIEEVRRMLFHYVDKKKIKIVGMQG</sequence>
<dbReference type="InterPro" id="IPR049539">
    <property type="entry name" value="SPL"/>
</dbReference>
<dbReference type="EMBL" id="MAGO01000013">
    <property type="protein sequence ID" value="OCC14348.1"/>
    <property type="molecule type" value="Genomic_DNA"/>
</dbReference>
<dbReference type="Gene3D" id="3.80.30.30">
    <property type="match status" value="1"/>
</dbReference>
<dbReference type="PANTHER" id="PTHR37822:SF2">
    <property type="entry name" value="SPORE PHOTOPRODUCT LYASE"/>
    <property type="match status" value="1"/>
</dbReference>
<dbReference type="GO" id="GO:0042601">
    <property type="term" value="C:endospore-forming forespore"/>
    <property type="evidence" value="ECO:0007669"/>
    <property type="project" value="TreeGrafter"/>
</dbReference>
<accession>A0A1B9F330</accession>
<protein>
    <submittedName>
        <fullName evidence="1">Spore photoproduct lyase</fullName>
    </submittedName>
</protein>
<gene>
    <name evidence="1" type="ORF">DBT_2221</name>
</gene>
<evidence type="ECO:0000313" key="1">
    <source>
        <dbReference type="EMBL" id="OCC14348.1"/>
    </source>
</evidence>
<dbReference type="GO" id="GO:0003913">
    <property type="term" value="F:DNA photolyase activity"/>
    <property type="evidence" value="ECO:0007669"/>
    <property type="project" value="TreeGrafter"/>
</dbReference>
<dbReference type="Pfam" id="PF20903">
    <property type="entry name" value="SPL"/>
    <property type="match status" value="1"/>
</dbReference>
<dbReference type="Gene3D" id="3.40.50.12110">
    <property type="match status" value="1"/>
</dbReference>
<dbReference type="GO" id="GO:0051539">
    <property type="term" value="F:4 iron, 4 sulfur cluster binding"/>
    <property type="evidence" value="ECO:0007669"/>
    <property type="project" value="TreeGrafter"/>
</dbReference>
<dbReference type="STRING" id="1156395.DBT_2221"/>
<dbReference type="AlphaFoldDB" id="A0A1B9F330"/>